<name>A0A143DBV8_9PROT</name>
<keyword evidence="4" id="KW-1185">Reference proteome</keyword>
<gene>
    <name evidence="3" type="ORF">AY555_02330</name>
</gene>
<feature type="region of interest" description="Disordered" evidence="1">
    <location>
        <begin position="134"/>
        <end position="162"/>
    </location>
</feature>
<dbReference type="STRING" id="1549855.AY555_02330"/>
<dbReference type="AlphaFoldDB" id="A0A143DBV8"/>
<dbReference type="Proteomes" id="UP000076066">
    <property type="component" value="Chromosome"/>
</dbReference>
<accession>A0A143DBV8</accession>
<protein>
    <submittedName>
        <fullName evidence="3">Uncharacterized protein</fullName>
    </submittedName>
</protein>
<keyword evidence="2" id="KW-0472">Membrane</keyword>
<feature type="transmembrane region" description="Helical" evidence="2">
    <location>
        <begin position="16"/>
        <end position="36"/>
    </location>
</feature>
<sequence>MLWKDLVKALLHPARMPVVLAFFFFLILLLFARYFWLQDEAMSHACALGAVSFQCSLRSSLGILMYTKVLGIVSIPAAGLALWFRRPAVMVAALALTLMALVFYNADYGAVAATIMVVAVARSPRCVSVAAKSQGEGASHSGEGLESSGMAVRPVVSDRSSR</sequence>
<dbReference type="EMBL" id="CP014525">
    <property type="protein sequence ID" value="AMW34205.1"/>
    <property type="molecule type" value="Genomic_DNA"/>
</dbReference>
<evidence type="ECO:0000313" key="3">
    <source>
        <dbReference type="EMBL" id="AMW34205.1"/>
    </source>
</evidence>
<keyword evidence="2" id="KW-1133">Transmembrane helix</keyword>
<evidence type="ECO:0000313" key="4">
    <source>
        <dbReference type="Proteomes" id="UP000076066"/>
    </source>
</evidence>
<dbReference type="RefSeq" id="WP_066132918.1">
    <property type="nucleotide sequence ID" value="NZ_JAAVSS010000006.1"/>
</dbReference>
<evidence type="ECO:0000256" key="1">
    <source>
        <dbReference type="SAM" id="MobiDB-lite"/>
    </source>
</evidence>
<evidence type="ECO:0000256" key="2">
    <source>
        <dbReference type="SAM" id="Phobius"/>
    </source>
</evidence>
<keyword evidence="2" id="KW-0812">Transmembrane</keyword>
<dbReference type="KEGG" id="hjo:AY555_02330"/>
<feature type="transmembrane region" description="Helical" evidence="2">
    <location>
        <begin position="63"/>
        <end position="83"/>
    </location>
</feature>
<reference evidence="3 4" key="1">
    <citation type="submission" date="2016-02" db="EMBL/GenBank/DDBJ databases">
        <title>Complete Genome of H5569, the type strain of the newly described species Haematospirillium jordaniae.</title>
        <authorList>
            <person name="Nicholson A.C."/>
            <person name="Humrighouse B.W."/>
            <person name="Loparov V."/>
            <person name="McQuiston J.R."/>
        </authorList>
    </citation>
    <scope>NUCLEOTIDE SEQUENCE [LARGE SCALE GENOMIC DNA]</scope>
    <source>
        <strain evidence="3 4">H5569</strain>
    </source>
</reference>
<organism evidence="3 4">
    <name type="scientific">Haematospirillum jordaniae</name>
    <dbReference type="NCBI Taxonomy" id="1549855"/>
    <lineage>
        <taxon>Bacteria</taxon>
        <taxon>Pseudomonadati</taxon>
        <taxon>Pseudomonadota</taxon>
        <taxon>Alphaproteobacteria</taxon>
        <taxon>Rhodospirillales</taxon>
        <taxon>Novispirillaceae</taxon>
        <taxon>Haematospirillum</taxon>
    </lineage>
</organism>
<proteinExistence type="predicted"/>